<dbReference type="GO" id="GO:0018786">
    <property type="term" value="F:haloalkane dehalogenase activity"/>
    <property type="evidence" value="ECO:0007669"/>
    <property type="project" value="UniProtKB-EC"/>
</dbReference>
<dbReference type="PANTHER" id="PTHR46438:SF11">
    <property type="entry name" value="LIPASE-RELATED"/>
    <property type="match status" value="1"/>
</dbReference>
<keyword evidence="3" id="KW-1185">Reference proteome</keyword>
<keyword evidence="2" id="KW-0378">Hydrolase</keyword>
<dbReference type="AlphaFoldDB" id="A0A379JG40"/>
<evidence type="ECO:0000313" key="3">
    <source>
        <dbReference type="Proteomes" id="UP000255467"/>
    </source>
</evidence>
<dbReference type="RefSeq" id="WP_051037046.1">
    <property type="nucleotide sequence ID" value="NZ_UGRY01000003.1"/>
</dbReference>
<evidence type="ECO:0000259" key="1">
    <source>
        <dbReference type="Pfam" id="PF00561"/>
    </source>
</evidence>
<name>A0A379JG40_9NOCA</name>
<dbReference type="EC" id="3.8.1.5" evidence="2"/>
<dbReference type="Pfam" id="PF00561">
    <property type="entry name" value="Abhydrolase_1"/>
    <property type="match status" value="1"/>
</dbReference>
<gene>
    <name evidence="2" type="primary">dhaA_8</name>
    <name evidence="2" type="ORF">NCTC1934_04815</name>
</gene>
<dbReference type="OrthoDB" id="27092at2"/>
<evidence type="ECO:0000313" key="2">
    <source>
        <dbReference type="EMBL" id="SUD47502.1"/>
    </source>
</evidence>
<feature type="domain" description="AB hydrolase-1" evidence="1">
    <location>
        <begin position="21"/>
        <end position="259"/>
    </location>
</feature>
<dbReference type="InterPro" id="IPR029058">
    <property type="entry name" value="AB_hydrolase_fold"/>
</dbReference>
<dbReference type="SUPFAM" id="SSF53474">
    <property type="entry name" value="alpha/beta-Hydrolases"/>
    <property type="match status" value="1"/>
</dbReference>
<proteinExistence type="predicted"/>
<reference evidence="2 3" key="1">
    <citation type="submission" date="2018-06" db="EMBL/GenBank/DDBJ databases">
        <authorList>
            <consortium name="Pathogen Informatics"/>
            <person name="Doyle S."/>
        </authorList>
    </citation>
    <scope>NUCLEOTIDE SEQUENCE [LARGE SCALE GENOMIC DNA]</scope>
    <source>
        <strain evidence="2 3">NCTC1934</strain>
    </source>
</reference>
<accession>A0A379JG40</accession>
<organism evidence="2 3">
    <name type="scientific">Nocardia otitidiscaviarum</name>
    <dbReference type="NCBI Taxonomy" id="1823"/>
    <lineage>
        <taxon>Bacteria</taxon>
        <taxon>Bacillati</taxon>
        <taxon>Actinomycetota</taxon>
        <taxon>Actinomycetes</taxon>
        <taxon>Mycobacteriales</taxon>
        <taxon>Nocardiaceae</taxon>
        <taxon>Nocardia</taxon>
    </lineage>
</organism>
<dbReference type="PANTHER" id="PTHR46438">
    <property type="entry name" value="ALPHA/BETA-HYDROLASES SUPERFAMILY PROTEIN"/>
    <property type="match status" value="1"/>
</dbReference>
<dbReference type="STRING" id="1406858.GCA_000710895_00427"/>
<dbReference type="InterPro" id="IPR000073">
    <property type="entry name" value="AB_hydrolase_1"/>
</dbReference>
<dbReference type="PRINTS" id="PR00111">
    <property type="entry name" value="ABHYDROLASE"/>
</dbReference>
<dbReference type="EMBL" id="UGRY01000003">
    <property type="protein sequence ID" value="SUD47502.1"/>
    <property type="molecule type" value="Genomic_DNA"/>
</dbReference>
<dbReference type="Proteomes" id="UP000255467">
    <property type="component" value="Unassembled WGS sequence"/>
</dbReference>
<dbReference type="Gene3D" id="3.40.50.1820">
    <property type="entry name" value="alpha/beta hydrolase"/>
    <property type="match status" value="1"/>
</dbReference>
<sequence length="276" mass="30008">MPVFDFHGVSVAYDRAGSGDPILFLHNIGGDRRIWSHQMRALAATNSVYALDLFGYGESDIPTSGYTVDNYVRLLSEFVADRGLQNITLVGNCFGSALSLFYARQETQRVRALVLCSPLTAATLRPTPTGWTAKAARHIRLDALASATKVPTLAATWVVREQLGPRGRHMDATAFAAFRDRWTEPRRLLAPAAIARDFDRLAALDDFRPTLAFPPITTIWGAKNRILSATAGSALNRTLSPTRSLLLPDCGHLLMLEDPDTITAAIRSATASAIAS</sequence>
<protein>
    <submittedName>
        <fullName evidence="2">Haloalkane dehalogenase</fullName>
        <ecNumber evidence="2">3.8.1.5</ecNumber>
    </submittedName>
</protein>